<dbReference type="Gene3D" id="3.20.20.140">
    <property type="entry name" value="Metal-dependent hydrolases"/>
    <property type="match status" value="1"/>
</dbReference>
<dbReference type="SUPFAM" id="SSF51556">
    <property type="entry name" value="Metallo-dependent hydrolases"/>
    <property type="match status" value="1"/>
</dbReference>
<accession>A0A1G9D926</accession>
<dbReference type="OrthoDB" id="8791at2157"/>
<dbReference type="CDD" id="cd01297">
    <property type="entry name" value="D-aminoacylase"/>
    <property type="match status" value="1"/>
</dbReference>
<reference evidence="3" key="1">
    <citation type="submission" date="2016-10" db="EMBL/GenBank/DDBJ databases">
        <authorList>
            <person name="Varghese N."/>
            <person name="Submissions S."/>
        </authorList>
    </citation>
    <scope>NUCLEOTIDE SEQUENCE [LARGE SCALE GENOMIC DNA]</scope>
    <source>
        <strain evidence="3">B4,CECT 8067,JCM 17497</strain>
    </source>
</reference>
<dbReference type="EMBL" id="FNFE01000005">
    <property type="protein sequence ID" value="SDK60245.1"/>
    <property type="molecule type" value="Genomic_DNA"/>
</dbReference>
<dbReference type="InterPro" id="IPR011059">
    <property type="entry name" value="Metal-dep_hydrolase_composite"/>
</dbReference>
<sequence length="533" mass="57458">MIEYDTVVRNARVIDGTGAPWFDGDVAVSDGRIAAVGDVPGSAGTELDADGAVVAPGFIDIHTHSDFTLPANRDAHSKVRQGVTLEIVGNCGTSAAPRYGEGAEDVDEGFAYRGVGDVVDTSAWESMGDYLDHLEGADAGGVSLNVGSLIGHENARIPVLGYEDREPTADELEEMKAIVDEALSDGAVGLSTGLIYTPGAFADTEELVELASVVADHDKLYATHMRSEGDDIFEALEEAIEIGDRAGVPVQVSHHKAVGRDNWGKVKYTLDRMQRARDRDGVEIQCEQYPYTASSTSLGARLPTWAREGGTDAILDRLTDEETRAEIREELEANTDSWGDILITNVRTPDLENVQGQTVAELAERDGESRPPAEIVIDLLIEDRVRTRHIHFCMRDSDVEEVMAHELTMIGSDGNSLRPTGPLGDGVPHPRSYGTFPRVLGHYVRERGVVSLETAVYKMTGQPAARLGLEDRGVLKEGLWADLTVFDPETVGQGGSFVDPAVYPDGIHHVLVNGEFVVRSGDHTGARPGVAIR</sequence>
<keyword evidence="3" id="KW-1185">Reference proteome</keyword>
<dbReference type="RefSeq" id="WP_175529345.1">
    <property type="nucleotide sequence ID" value="NZ_FNFE01000005.1"/>
</dbReference>
<gene>
    <name evidence="2" type="ORF">SAMN04515672_3473</name>
</gene>
<dbReference type="PANTHER" id="PTHR11647:SF1">
    <property type="entry name" value="COLLAPSIN RESPONSE MEDIATOR PROTEIN"/>
    <property type="match status" value="1"/>
</dbReference>
<dbReference type="GO" id="GO:0016812">
    <property type="term" value="F:hydrolase activity, acting on carbon-nitrogen (but not peptide) bonds, in cyclic amides"/>
    <property type="evidence" value="ECO:0007669"/>
    <property type="project" value="TreeGrafter"/>
</dbReference>
<dbReference type="AlphaFoldDB" id="A0A1G9D926"/>
<dbReference type="GO" id="GO:0016811">
    <property type="term" value="F:hydrolase activity, acting on carbon-nitrogen (but not peptide) bonds, in linear amides"/>
    <property type="evidence" value="ECO:0007669"/>
    <property type="project" value="InterPro"/>
</dbReference>
<organism evidence="2 3">
    <name type="scientific">Natronorubrum texcoconense</name>
    <dbReference type="NCBI Taxonomy" id="1095776"/>
    <lineage>
        <taxon>Archaea</taxon>
        <taxon>Methanobacteriati</taxon>
        <taxon>Methanobacteriota</taxon>
        <taxon>Stenosarchaea group</taxon>
        <taxon>Halobacteria</taxon>
        <taxon>Halobacteriales</taxon>
        <taxon>Natrialbaceae</taxon>
        <taxon>Natronorubrum</taxon>
    </lineage>
</organism>
<feature type="domain" description="Amidohydrolase 3" evidence="1">
    <location>
        <begin position="46"/>
        <end position="518"/>
    </location>
</feature>
<proteinExistence type="predicted"/>
<dbReference type="SUPFAM" id="SSF51338">
    <property type="entry name" value="Composite domain of metallo-dependent hydrolases"/>
    <property type="match status" value="1"/>
</dbReference>
<protein>
    <submittedName>
        <fullName evidence="2">N-acyl-D-amino-acid deacylase</fullName>
    </submittedName>
</protein>
<evidence type="ECO:0000259" key="1">
    <source>
        <dbReference type="Pfam" id="PF07969"/>
    </source>
</evidence>
<dbReference type="Pfam" id="PF07969">
    <property type="entry name" value="Amidohydro_3"/>
    <property type="match status" value="1"/>
</dbReference>
<dbReference type="Proteomes" id="UP000198882">
    <property type="component" value="Unassembled WGS sequence"/>
</dbReference>
<dbReference type="InterPro" id="IPR023100">
    <property type="entry name" value="D-aminoacylase_insert_dom_sf"/>
</dbReference>
<dbReference type="PANTHER" id="PTHR11647">
    <property type="entry name" value="HYDRANTOINASE/DIHYDROPYRIMIDINASE FAMILY MEMBER"/>
    <property type="match status" value="1"/>
</dbReference>
<dbReference type="InterPro" id="IPR032466">
    <property type="entry name" value="Metal_Hydrolase"/>
</dbReference>
<evidence type="ECO:0000313" key="3">
    <source>
        <dbReference type="Proteomes" id="UP000198882"/>
    </source>
</evidence>
<dbReference type="InterPro" id="IPR013108">
    <property type="entry name" value="Amidohydro_3"/>
</dbReference>
<dbReference type="GO" id="GO:0005829">
    <property type="term" value="C:cytosol"/>
    <property type="evidence" value="ECO:0007669"/>
    <property type="project" value="TreeGrafter"/>
</dbReference>
<dbReference type="STRING" id="1095776.SAMN04515672_3473"/>
<dbReference type="Gene3D" id="2.30.40.10">
    <property type="entry name" value="Urease, subunit C, domain 1"/>
    <property type="match status" value="1"/>
</dbReference>
<dbReference type="InterPro" id="IPR050378">
    <property type="entry name" value="Metallo-dep_Hydrolases_sf"/>
</dbReference>
<evidence type="ECO:0000313" key="2">
    <source>
        <dbReference type="EMBL" id="SDK60245.1"/>
    </source>
</evidence>
<name>A0A1G9D926_9EURY</name>
<dbReference type="Gene3D" id="3.30.1490.130">
    <property type="entry name" value="D-aminoacylase. Domain 3"/>
    <property type="match status" value="1"/>
</dbReference>